<dbReference type="STRING" id="1318617.MGM1_3140"/>
<keyword evidence="5" id="KW-0808">Transferase</keyword>
<evidence type="ECO:0000256" key="3">
    <source>
        <dbReference type="ARBA" id="ARBA00012584"/>
    </source>
</evidence>
<feature type="domain" description="YrdC-like" evidence="12">
    <location>
        <begin position="9"/>
        <end position="171"/>
    </location>
</feature>
<keyword evidence="9" id="KW-0067">ATP-binding</keyword>
<dbReference type="GO" id="GO:0006450">
    <property type="term" value="P:regulation of translational fidelity"/>
    <property type="evidence" value="ECO:0007669"/>
    <property type="project" value="TreeGrafter"/>
</dbReference>
<dbReference type="InterPro" id="IPR050156">
    <property type="entry name" value="TC-AMP_synthase_SUA5"/>
</dbReference>
<accession>A0A097SSV8</accession>
<dbReference type="AlphaFoldDB" id="A0A097SSV8"/>
<evidence type="ECO:0000256" key="7">
    <source>
        <dbReference type="ARBA" id="ARBA00022695"/>
    </source>
</evidence>
<keyword evidence="7" id="KW-0548">Nucleotidyltransferase</keyword>
<dbReference type="GO" id="GO:0003725">
    <property type="term" value="F:double-stranded RNA binding"/>
    <property type="evidence" value="ECO:0007669"/>
    <property type="project" value="InterPro"/>
</dbReference>
<dbReference type="GO" id="GO:0000049">
    <property type="term" value="F:tRNA binding"/>
    <property type="evidence" value="ECO:0007669"/>
    <property type="project" value="TreeGrafter"/>
</dbReference>
<dbReference type="PROSITE" id="PS51163">
    <property type="entry name" value="YRDC"/>
    <property type="match status" value="1"/>
</dbReference>
<dbReference type="InterPro" id="IPR017945">
    <property type="entry name" value="DHBP_synth_RibB-like_a/b_dom"/>
</dbReference>
<evidence type="ECO:0000313" key="14">
    <source>
        <dbReference type="Proteomes" id="UP000030066"/>
    </source>
</evidence>
<comment type="catalytic activity">
    <reaction evidence="11">
        <text>L-threonine + hydrogencarbonate + ATP = L-threonylcarbamoyladenylate + diphosphate + H2O</text>
        <dbReference type="Rhea" id="RHEA:36407"/>
        <dbReference type="ChEBI" id="CHEBI:15377"/>
        <dbReference type="ChEBI" id="CHEBI:17544"/>
        <dbReference type="ChEBI" id="CHEBI:30616"/>
        <dbReference type="ChEBI" id="CHEBI:33019"/>
        <dbReference type="ChEBI" id="CHEBI:57926"/>
        <dbReference type="ChEBI" id="CHEBI:73682"/>
        <dbReference type="EC" id="2.7.7.87"/>
    </reaction>
</comment>
<evidence type="ECO:0000256" key="4">
    <source>
        <dbReference type="ARBA" id="ARBA00022490"/>
    </source>
</evidence>
<evidence type="ECO:0000256" key="6">
    <source>
        <dbReference type="ARBA" id="ARBA00022694"/>
    </source>
</evidence>
<keyword evidence="4" id="KW-0963">Cytoplasm</keyword>
<evidence type="ECO:0000256" key="8">
    <source>
        <dbReference type="ARBA" id="ARBA00022741"/>
    </source>
</evidence>
<dbReference type="SUPFAM" id="SSF55821">
    <property type="entry name" value="YrdC/RibB"/>
    <property type="match status" value="1"/>
</dbReference>
<organism evidence="13 14">
    <name type="scientific">Candidatus Malacoplasma girerdii</name>
    <dbReference type="NCBI Taxonomy" id="1318617"/>
    <lineage>
        <taxon>Bacteria</taxon>
        <taxon>Bacillati</taxon>
        <taxon>Mycoplasmatota</taxon>
        <taxon>Mycoplasmoidales</taxon>
        <taxon>Mycoplasmoidaceae</taxon>
        <taxon>Malacoplasma</taxon>
    </lineage>
</organism>
<dbReference type="HOGENOM" id="CLU_031397_3_2_14"/>
<evidence type="ECO:0000256" key="2">
    <source>
        <dbReference type="ARBA" id="ARBA00007663"/>
    </source>
</evidence>
<evidence type="ECO:0000256" key="10">
    <source>
        <dbReference type="ARBA" id="ARBA00029774"/>
    </source>
</evidence>
<keyword evidence="14" id="KW-1185">Reference proteome</keyword>
<comment type="similarity">
    <text evidence="2">Belongs to the SUA5 family.</text>
</comment>
<dbReference type="PANTHER" id="PTHR17490:SF16">
    <property type="entry name" value="THREONYLCARBAMOYL-AMP SYNTHASE"/>
    <property type="match status" value="1"/>
</dbReference>
<proteinExistence type="inferred from homology"/>
<reference evidence="13 14" key="1">
    <citation type="journal article" date="2014" name="PLoS ONE">
        <title>An emerging Mycoplasma associated with trichomoniasis, vaginal infection and disease.</title>
        <authorList>
            <consortium name="Vaginal Microbiome Consortium"/>
            <person name="Fettweis J.M."/>
            <person name="Serrano M.G."/>
            <person name="Huang B."/>
            <person name="Brooks J.P."/>
            <person name="Glascock A.L."/>
            <person name="Sheth N.U."/>
            <person name="Strauss J.F.III."/>
            <person name="Jefferson K.K."/>
            <person name="Buck G.A."/>
        </authorList>
    </citation>
    <scope>NUCLEOTIDE SEQUENCE [LARGE SCALE GENOMIC DNA]</scope>
    <source>
        <strain evidence="13 14">VCU_M1</strain>
    </source>
</reference>
<dbReference type="KEGG" id="mgj:MGM1_3140"/>
<dbReference type="Proteomes" id="UP000030066">
    <property type="component" value="Chromosome"/>
</dbReference>
<dbReference type="InterPro" id="IPR006070">
    <property type="entry name" value="Sua5-like_dom"/>
</dbReference>
<evidence type="ECO:0000259" key="12">
    <source>
        <dbReference type="PROSITE" id="PS51163"/>
    </source>
</evidence>
<evidence type="ECO:0000256" key="11">
    <source>
        <dbReference type="ARBA" id="ARBA00048366"/>
    </source>
</evidence>
<keyword evidence="6" id="KW-0819">tRNA processing</keyword>
<evidence type="ECO:0000256" key="9">
    <source>
        <dbReference type="ARBA" id="ARBA00022840"/>
    </source>
</evidence>
<dbReference type="PANTHER" id="PTHR17490">
    <property type="entry name" value="SUA5"/>
    <property type="match status" value="1"/>
</dbReference>
<protein>
    <recommendedName>
        <fullName evidence="10">L-threonylcarbamoyladenylate synthase</fullName>
        <ecNumber evidence="3">2.7.7.87</ecNumber>
    </recommendedName>
    <alternativeName>
        <fullName evidence="10">L-threonylcarbamoyladenylate synthase</fullName>
    </alternativeName>
</protein>
<gene>
    <name evidence="13" type="ORF">MGM1_3140</name>
</gene>
<evidence type="ECO:0000313" key="13">
    <source>
        <dbReference type="EMBL" id="AIV03687.1"/>
    </source>
</evidence>
<dbReference type="GO" id="GO:0008033">
    <property type="term" value="P:tRNA processing"/>
    <property type="evidence" value="ECO:0007669"/>
    <property type="project" value="UniProtKB-KW"/>
</dbReference>
<dbReference type="GO" id="GO:0061710">
    <property type="term" value="F:L-threonylcarbamoyladenylate synthase"/>
    <property type="evidence" value="ECO:0007669"/>
    <property type="project" value="UniProtKB-EC"/>
</dbReference>
<dbReference type="EMBL" id="CP007711">
    <property type="protein sequence ID" value="AIV03687.1"/>
    <property type="molecule type" value="Genomic_DNA"/>
</dbReference>
<dbReference type="GO" id="GO:0005524">
    <property type="term" value="F:ATP binding"/>
    <property type="evidence" value="ECO:0007669"/>
    <property type="project" value="UniProtKB-KW"/>
</dbReference>
<dbReference type="GO" id="GO:0005737">
    <property type="term" value="C:cytoplasm"/>
    <property type="evidence" value="ECO:0007669"/>
    <property type="project" value="UniProtKB-SubCell"/>
</dbReference>
<sequence length="184" mass="20922">MKPIISCTFFDLETIANYLKTNKFAAIVETDTVMGIISLNANLIYECKNRPREKQLILFISNLNEIHDLNEIEKRVLKEYWPGKLTIIKNKKSYRIPNHKQLLKLISLTGPIYSSSANLSGAEPVNDINEAKKVFSEQSQKIIFVDGKRLSTNPSTIIDLDNFKVIRNGIIDGNEVLNKIKEGK</sequence>
<keyword evidence="8" id="KW-0547">Nucleotide-binding</keyword>
<comment type="subcellular location">
    <subcellularLocation>
        <location evidence="1">Cytoplasm</location>
    </subcellularLocation>
</comment>
<dbReference type="EC" id="2.7.7.87" evidence="3"/>
<name>A0A097SSV8_9BACT</name>
<dbReference type="Gene3D" id="3.90.870.10">
    <property type="entry name" value="DHBP synthase"/>
    <property type="match status" value="1"/>
</dbReference>
<dbReference type="eggNOG" id="COG0009">
    <property type="taxonomic scope" value="Bacteria"/>
</dbReference>
<dbReference type="Pfam" id="PF01300">
    <property type="entry name" value="Sua5_yciO_yrdC"/>
    <property type="match status" value="1"/>
</dbReference>
<evidence type="ECO:0000256" key="5">
    <source>
        <dbReference type="ARBA" id="ARBA00022679"/>
    </source>
</evidence>
<evidence type="ECO:0000256" key="1">
    <source>
        <dbReference type="ARBA" id="ARBA00004496"/>
    </source>
</evidence>